<protein>
    <submittedName>
        <fullName evidence="2">Uncharacterized protein</fullName>
    </submittedName>
</protein>
<organism evidence="2 3">
    <name type="scientific">Zea mays</name>
    <name type="common">Maize</name>
    <dbReference type="NCBI Taxonomy" id="4577"/>
    <lineage>
        <taxon>Eukaryota</taxon>
        <taxon>Viridiplantae</taxon>
        <taxon>Streptophyta</taxon>
        <taxon>Embryophyta</taxon>
        <taxon>Tracheophyta</taxon>
        <taxon>Spermatophyta</taxon>
        <taxon>Magnoliopsida</taxon>
        <taxon>Liliopsida</taxon>
        <taxon>Poales</taxon>
        <taxon>Poaceae</taxon>
        <taxon>PACMAD clade</taxon>
        <taxon>Panicoideae</taxon>
        <taxon>Andropogonodae</taxon>
        <taxon>Andropogoneae</taxon>
        <taxon>Tripsacinae</taxon>
        <taxon>Zea</taxon>
    </lineage>
</organism>
<accession>A0A804LE27</accession>
<dbReference type="Gramene" id="Zm00001eb004720_T001">
    <property type="protein sequence ID" value="Zm00001eb004720_P001"/>
    <property type="gene ID" value="Zm00001eb004720"/>
</dbReference>
<proteinExistence type="predicted"/>
<dbReference type="Proteomes" id="UP000007305">
    <property type="component" value="Chromosome 1"/>
</dbReference>
<evidence type="ECO:0000313" key="3">
    <source>
        <dbReference type="Proteomes" id="UP000007305"/>
    </source>
</evidence>
<reference evidence="3" key="1">
    <citation type="submission" date="2015-12" db="EMBL/GenBank/DDBJ databases">
        <title>Update maize B73 reference genome by single molecule sequencing technologies.</title>
        <authorList>
            <consortium name="Maize Genome Sequencing Project"/>
            <person name="Ware D."/>
        </authorList>
    </citation>
    <scope>NUCLEOTIDE SEQUENCE [LARGE SCALE GENOMIC DNA]</scope>
    <source>
        <strain evidence="3">cv. B73</strain>
    </source>
</reference>
<sequence>MHLNSDCTSTERDGTVVRQKQQHGLDSLLGGLVDERLVDVRDDAAPGDGALDEGVELLVPADGELQVARGDALDLEVLAGVAGQLEDLGGEVLEDGGGIDGGGGADAAVRRGTRLELAVDATHRELQTRSASLS</sequence>
<keyword evidence="3" id="KW-1185">Reference proteome</keyword>
<reference evidence="2" key="3">
    <citation type="submission" date="2021-05" db="UniProtKB">
        <authorList>
            <consortium name="EnsemblPlants"/>
        </authorList>
    </citation>
    <scope>IDENTIFICATION</scope>
    <source>
        <strain evidence="2">cv. B73</strain>
    </source>
</reference>
<reference evidence="2" key="2">
    <citation type="submission" date="2019-07" db="EMBL/GenBank/DDBJ databases">
        <authorList>
            <person name="Seetharam A."/>
            <person name="Woodhouse M."/>
            <person name="Cannon E."/>
        </authorList>
    </citation>
    <scope>NUCLEOTIDE SEQUENCE [LARGE SCALE GENOMIC DNA]</scope>
    <source>
        <strain evidence="2">cv. B73</strain>
    </source>
</reference>
<dbReference type="EnsemblPlants" id="Zm00001eb004720_T001">
    <property type="protein sequence ID" value="Zm00001eb004720_P001"/>
    <property type="gene ID" value="Zm00001eb004720"/>
</dbReference>
<evidence type="ECO:0000313" key="2">
    <source>
        <dbReference type="EnsemblPlants" id="Zm00001eb004720_P001"/>
    </source>
</evidence>
<dbReference type="InParanoid" id="A0A804LE27"/>
<dbReference type="AlphaFoldDB" id="A0A804LE27"/>
<evidence type="ECO:0000256" key="1">
    <source>
        <dbReference type="SAM" id="MobiDB-lite"/>
    </source>
</evidence>
<name>A0A804LE27_MAIZE</name>
<feature type="region of interest" description="Disordered" evidence="1">
    <location>
        <begin position="1"/>
        <end position="21"/>
    </location>
</feature>